<reference evidence="3" key="3">
    <citation type="journal article" date="2019" name="Microbiol. Resour. Announc.">
        <title>Genome Sequence of Metarhizium rileyi, a Microbial Control Agent for Lepidoptera.</title>
        <authorList>
            <person name="Binneck E."/>
            <person name="Lastra C.C.L."/>
            <person name="Sosa-Gomez D.R."/>
        </authorList>
    </citation>
    <scope>NUCLEOTIDE SEQUENCE</scope>
    <source>
        <strain evidence="3">Cep018-CH2</strain>
    </source>
</reference>
<feature type="compositionally biased region" description="Basic and acidic residues" evidence="1">
    <location>
        <begin position="424"/>
        <end position="434"/>
    </location>
</feature>
<dbReference type="Proteomes" id="UP000317257">
    <property type="component" value="Unassembled WGS sequence"/>
</dbReference>
<proteinExistence type="predicted"/>
<comment type="caution">
    <text evidence="2">The sequence shown here is derived from an EMBL/GenBank/DDBJ whole genome shotgun (WGS) entry which is preliminary data.</text>
</comment>
<evidence type="ECO:0000256" key="1">
    <source>
        <dbReference type="SAM" id="MobiDB-lite"/>
    </source>
</evidence>
<organism evidence="2 4">
    <name type="scientific">Metarhizium rileyi (strain RCEF 4871)</name>
    <name type="common">Nomuraea rileyi</name>
    <dbReference type="NCBI Taxonomy" id="1649241"/>
    <lineage>
        <taxon>Eukaryota</taxon>
        <taxon>Fungi</taxon>
        <taxon>Dikarya</taxon>
        <taxon>Ascomycota</taxon>
        <taxon>Pezizomycotina</taxon>
        <taxon>Sordariomycetes</taxon>
        <taxon>Hypocreomycetidae</taxon>
        <taxon>Hypocreales</taxon>
        <taxon>Clavicipitaceae</taxon>
        <taxon>Metarhizium</taxon>
    </lineage>
</organism>
<dbReference type="AlphaFoldDB" id="A0A167CJX0"/>
<dbReference type="EMBL" id="AZHC01000016">
    <property type="protein sequence ID" value="OAA41280.1"/>
    <property type="molecule type" value="Genomic_DNA"/>
</dbReference>
<evidence type="ECO:0000313" key="3">
    <source>
        <dbReference type="EMBL" id="TWU74031.1"/>
    </source>
</evidence>
<reference evidence="5" key="2">
    <citation type="submission" date="2018-12" db="EMBL/GenBank/DDBJ databases">
        <title>The complete genome of Metarhizium rileyi, a key fungal pathogen of Lepidoptera.</title>
        <authorList>
            <person name="Binneck E."/>
            <person name="Lastra C.C.L."/>
            <person name="Sosa-Gomez D.R."/>
        </authorList>
    </citation>
    <scope>NUCLEOTIDE SEQUENCE [LARGE SCALE GENOMIC DNA]</scope>
    <source>
        <strain evidence="5">Cep018-CH2</strain>
    </source>
</reference>
<feature type="region of interest" description="Disordered" evidence="1">
    <location>
        <begin position="384"/>
        <end position="451"/>
    </location>
</feature>
<sequence>MTDRTDPPHVLDDMDMPSTTPGPTEPSTMSRMTRPGRNSLYDIVRRNPNIKLFVRPILWTDLHSKLLGAQFHELPPCNFPLPQNIPGSPPSKGHLHPSRAIRTLSSALTHIVESTGEDAFESANAITTVLSTLWPAAFCQPRILSPMPFFIGDRAYYDPVCTDVTWHYPDKNVPSLETSPESSCMSITTQPADSYDLFSSSASAPHDPAGLPMMCYVGKNQLAVRRKSLFRISPRLADYPNESLQRLMQLQLKTILPANSDHDAHLVAIFLAMAQPHFYRLSLSSMLNFPSIRRGMLRRPGFEEIKLRILTHDSETGEFIVYTGHITSKFLERFYDPFTAPSSEEGEDGVQGIKIDYSRVPIWPILGLRERLGLGLGEEIVGPFDPSEMETWEHDPEDPELTGAKRKREFSSDVLNGGLFDGSFGKETDNDEKRPLKKQSSREGSPTGVGA</sequence>
<evidence type="ECO:0000313" key="2">
    <source>
        <dbReference type="EMBL" id="OAA41280.1"/>
    </source>
</evidence>
<feature type="compositionally biased region" description="Basic and acidic residues" evidence="1">
    <location>
        <begin position="1"/>
        <end position="12"/>
    </location>
</feature>
<dbReference type="EMBL" id="SBHS01000013">
    <property type="protein sequence ID" value="TWU74031.1"/>
    <property type="molecule type" value="Genomic_DNA"/>
</dbReference>
<evidence type="ECO:0000313" key="5">
    <source>
        <dbReference type="Proteomes" id="UP000317257"/>
    </source>
</evidence>
<dbReference type="OrthoDB" id="5236816at2759"/>
<keyword evidence="4" id="KW-1185">Reference proteome</keyword>
<dbReference type="OMA" id="MAQRHFY"/>
<protein>
    <submittedName>
        <fullName evidence="2">Uncharacterized protein</fullName>
    </submittedName>
</protein>
<feature type="compositionally biased region" description="Acidic residues" evidence="1">
    <location>
        <begin position="387"/>
        <end position="400"/>
    </location>
</feature>
<gene>
    <name evidence="3" type="ORF">ED733_002020</name>
    <name evidence="2" type="ORF">NOR_05358</name>
</gene>
<dbReference type="STRING" id="1081105.A0A167CJX0"/>
<dbReference type="Proteomes" id="UP000243498">
    <property type="component" value="Unassembled WGS sequence"/>
</dbReference>
<feature type="region of interest" description="Disordered" evidence="1">
    <location>
        <begin position="1"/>
        <end position="32"/>
    </location>
</feature>
<name>A0A167CJX0_METRR</name>
<evidence type="ECO:0000313" key="4">
    <source>
        <dbReference type="Proteomes" id="UP000243498"/>
    </source>
</evidence>
<accession>A0A167CJX0</accession>
<accession>A0A5C6GCM1</accession>
<feature type="compositionally biased region" description="Low complexity" evidence="1">
    <location>
        <begin position="17"/>
        <end position="30"/>
    </location>
</feature>
<reference evidence="2 4" key="1">
    <citation type="journal article" date="2016" name="Genome Biol. Evol.">
        <title>Divergent and convergent evolution of fungal pathogenicity.</title>
        <authorList>
            <person name="Shang Y."/>
            <person name="Xiao G."/>
            <person name="Zheng P."/>
            <person name="Cen K."/>
            <person name="Zhan S."/>
            <person name="Wang C."/>
        </authorList>
    </citation>
    <scope>NUCLEOTIDE SEQUENCE [LARGE SCALE GENOMIC DNA]</scope>
    <source>
        <strain evidence="2 4">RCEF 4871</strain>
    </source>
</reference>